<dbReference type="InterPro" id="IPR000551">
    <property type="entry name" value="MerR-type_HTH_dom"/>
</dbReference>
<dbReference type="InterPro" id="IPR009061">
    <property type="entry name" value="DNA-bd_dom_put_sf"/>
</dbReference>
<keyword evidence="4" id="KW-1185">Reference proteome</keyword>
<dbReference type="SMART" id="SM00871">
    <property type="entry name" value="AraC_E_bind"/>
    <property type="match status" value="1"/>
</dbReference>
<dbReference type="Gene3D" id="1.10.1660.10">
    <property type="match status" value="1"/>
</dbReference>
<keyword evidence="1" id="KW-0238">DNA-binding</keyword>
<organism evidence="3 4">
    <name type="scientific">Ilumatobacter coccineus (strain NBRC 103263 / KCTC 29153 / YM16-304)</name>
    <dbReference type="NCBI Taxonomy" id="1313172"/>
    <lineage>
        <taxon>Bacteria</taxon>
        <taxon>Bacillati</taxon>
        <taxon>Actinomycetota</taxon>
        <taxon>Acidimicrobiia</taxon>
        <taxon>Acidimicrobiales</taxon>
        <taxon>Ilumatobacteraceae</taxon>
        <taxon>Ilumatobacter</taxon>
    </lineage>
</organism>
<evidence type="ECO:0000259" key="2">
    <source>
        <dbReference type="PROSITE" id="PS50937"/>
    </source>
</evidence>
<dbReference type="InterPro" id="IPR010499">
    <property type="entry name" value="AraC_E-bd"/>
</dbReference>
<dbReference type="SMART" id="SM00422">
    <property type="entry name" value="HTH_MERR"/>
    <property type="match status" value="1"/>
</dbReference>
<dbReference type="GO" id="GO:0003700">
    <property type="term" value="F:DNA-binding transcription factor activity"/>
    <property type="evidence" value="ECO:0007669"/>
    <property type="project" value="InterPro"/>
</dbReference>
<dbReference type="OrthoDB" id="7849865at2"/>
<dbReference type="CDD" id="cd01107">
    <property type="entry name" value="HTH_BmrR"/>
    <property type="match status" value="1"/>
</dbReference>
<dbReference type="InterPro" id="IPR047057">
    <property type="entry name" value="MerR_fam"/>
</dbReference>
<reference evidence="3 4" key="1">
    <citation type="journal article" date="2013" name="Int. J. Syst. Evol. Microbiol.">
        <title>Ilumatobacter nonamiense sp. nov. and Ilumatobacter coccineum sp. nov., isolated from seashore sand.</title>
        <authorList>
            <person name="Matsumoto A."/>
            <person name="Kasai H."/>
            <person name="Matsuo Y."/>
            <person name="Shizuri Y."/>
            <person name="Ichikawa N."/>
            <person name="Fujita N."/>
            <person name="Omura S."/>
            <person name="Takahashi Y."/>
        </authorList>
    </citation>
    <scope>NUCLEOTIDE SEQUENCE [LARGE SCALE GENOMIC DNA]</scope>
    <source>
        <strain evidence="4">NBRC 103263 / KCTC 29153 / YM16-304</strain>
    </source>
</reference>
<dbReference type="InterPro" id="IPR011256">
    <property type="entry name" value="Reg_factor_effector_dom_sf"/>
</dbReference>
<feature type="domain" description="HTH merR-type" evidence="2">
    <location>
        <begin position="18"/>
        <end position="88"/>
    </location>
</feature>
<dbReference type="Pfam" id="PF06445">
    <property type="entry name" value="GyrI-like"/>
    <property type="match status" value="1"/>
</dbReference>
<dbReference type="KEGG" id="aym:YM304_33960"/>
<dbReference type="Proteomes" id="UP000011863">
    <property type="component" value="Chromosome"/>
</dbReference>
<name>A0A6C7EBE6_ILUCY</name>
<proteinExistence type="predicted"/>
<dbReference type="Pfam" id="PF13411">
    <property type="entry name" value="MerR_1"/>
    <property type="match status" value="1"/>
</dbReference>
<dbReference type="PANTHER" id="PTHR30204">
    <property type="entry name" value="REDOX-CYCLING DRUG-SENSING TRANSCRIPTIONAL ACTIVATOR SOXR"/>
    <property type="match status" value="1"/>
</dbReference>
<protein>
    <submittedName>
        <fullName evidence="3">Putative MerR family transcriptional regulator</fullName>
    </submittedName>
</protein>
<dbReference type="InterPro" id="IPR029442">
    <property type="entry name" value="GyrI-like"/>
</dbReference>
<dbReference type="Gene3D" id="3.20.80.10">
    <property type="entry name" value="Regulatory factor, effector binding domain"/>
    <property type="match status" value="1"/>
</dbReference>
<evidence type="ECO:0000256" key="1">
    <source>
        <dbReference type="ARBA" id="ARBA00023125"/>
    </source>
</evidence>
<dbReference type="AlphaFoldDB" id="A0A6C7EBE6"/>
<dbReference type="RefSeq" id="WP_015442957.1">
    <property type="nucleotide sequence ID" value="NC_020520.1"/>
</dbReference>
<dbReference type="PANTHER" id="PTHR30204:SF97">
    <property type="entry name" value="MERR FAMILY REGULATORY PROTEIN"/>
    <property type="match status" value="1"/>
</dbReference>
<dbReference type="GO" id="GO:0003677">
    <property type="term" value="F:DNA binding"/>
    <property type="evidence" value="ECO:0007669"/>
    <property type="project" value="UniProtKB-KW"/>
</dbReference>
<evidence type="ECO:0000313" key="3">
    <source>
        <dbReference type="EMBL" id="BAN03710.1"/>
    </source>
</evidence>
<gene>
    <name evidence="3" type="ORF">YM304_33960</name>
</gene>
<accession>A0A6C7EBE6</accession>
<sequence>MPAATPNSDRHLDDTDPLMSIGMFSRASLVSVKALRSYHEQGLLVPDSVDPSSGYRSYRVSQLADAVIIKRLRDLDVPLRDIAEIVGARDPDVTKKVIAEHEADMRRRLDEVTRIVDELQEAIDRPSLHTPVHVRDEAATHALAFSGFVDESDYATFLDGAYAALFAAVDMSGAIPTGSGSARYPAAVDTDQEPVEAYVPIAAPIPIPSGVHDTGVVLTLIPAATCAVATHIGGYDTIGDTYRLLGAWVARHATSADLPVREHYVVSTDPDTHELLPPEQLRTEICWPIVPGSASA</sequence>
<evidence type="ECO:0000313" key="4">
    <source>
        <dbReference type="Proteomes" id="UP000011863"/>
    </source>
</evidence>
<dbReference type="EMBL" id="AP012057">
    <property type="protein sequence ID" value="BAN03710.1"/>
    <property type="molecule type" value="Genomic_DNA"/>
</dbReference>
<dbReference type="PROSITE" id="PS50937">
    <property type="entry name" value="HTH_MERR_2"/>
    <property type="match status" value="1"/>
</dbReference>
<dbReference type="SUPFAM" id="SSF46955">
    <property type="entry name" value="Putative DNA-binding domain"/>
    <property type="match status" value="1"/>
</dbReference>
<dbReference type="SUPFAM" id="SSF55136">
    <property type="entry name" value="Probable bacterial effector-binding domain"/>
    <property type="match status" value="1"/>
</dbReference>